<dbReference type="GO" id="GO:0005739">
    <property type="term" value="C:mitochondrion"/>
    <property type="evidence" value="ECO:0007669"/>
    <property type="project" value="TreeGrafter"/>
</dbReference>
<dbReference type="InterPro" id="IPR000120">
    <property type="entry name" value="Amidase"/>
</dbReference>
<dbReference type="Bgee" id="ENSNBRG00000008249">
    <property type="expression patterns" value="Expressed in skeletal muscle tissue and 2 other cell types or tissues"/>
</dbReference>
<dbReference type="InterPro" id="IPR023631">
    <property type="entry name" value="Amidase_dom"/>
</dbReference>
<reference evidence="2" key="2">
    <citation type="submission" date="2025-09" db="UniProtKB">
        <authorList>
            <consortium name="Ensembl"/>
        </authorList>
    </citation>
    <scope>IDENTIFICATION</scope>
</reference>
<keyword evidence="3" id="KW-1185">Reference proteome</keyword>
<dbReference type="SUPFAM" id="SSF75304">
    <property type="entry name" value="Amidase signature (AS) enzymes"/>
    <property type="match status" value="1"/>
</dbReference>
<proteinExistence type="predicted"/>
<dbReference type="OMA" id="DSKDATC"/>
<accession>A0A3Q4MHP6</accession>
<evidence type="ECO:0000313" key="2">
    <source>
        <dbReference type="Ensembl" id="ENSNBRP00000010609.1"/>
    </source>
</evidence>
<protein>
    <submittedName>
        <fullName evidence="2">Glutaminyl-tRNA amidotransferase subunit QRSL1</fullName>
    </submittedName>
</protein>
<dbReference type="STRING" id="32507.ENSNBRP00000010609"/>
<evidence type="ECO:0000313" key="3">
    <source>
        <dbReference type="Proteomes" id="UP000261580"/>
    </source>
</evidence>
<name>A0A3Q4MHP6_NEOBR</name>
<feature type="domain" description="Amidase" evidence="1">
    <location>
        <begin position="92"/>
        <end position="383"/>
    </location>
</feature>
<dbReference type="PANTHER" id="PTHR11895:SF7">
    <property type="entry name" value="GLUTAMYL-TRNA(GLN) AMIDOTRANSFERASE SUBUNIT A, MITOCHONDRIAL"/>
    <property type="match status" value="1"/>
</dbReference>
<dbReference type="GO" id="GO:0030956">
    <property type="term" value="C:glutamyl-tRNA(Gln) amidotransferase complex"/>
    <property type="evidence" value="ECO:0007669"/>
    <property type="project" value="TreeGrafter"/>
</dbReference>
<dbReference type="GO" id="GO:0032543">
    <property type="term" value="P:mitochondrial translation"/>
    <property type="evidence" value="ECO:0007669"/>
    <property type="project" value="TreeGrafter"/>
</dbReference>
<reference evidence="2" key="1">
    <citation type="submission" date="2025-08" db="UniProtKB">
        <authorList>
            <consortium name="Ensembl"/>
        </authorList>
    </citation>
    <scope>IDENTIFICATION</scope>
</reference>
<dbReference type="Proteomes" id="UP000261580">
    <property type="component" value="Unassembled WGS sequence"/>
</dbReference>
<organism evidence="2 3">
    <name type="scientific">Neolamprologus brichardi</name>
    <name type="common">Fairy cichlid</name>
    <name type="synonym">Lamprologus brichardi</name>
    <dbReference type="NCBI Taxonomy" id="32507"/>
    <lineage>
        <taxon>Eukaryota</taxon>
        <taxon>Metazoa</taxon>
        <taxon>Chordata</taxon>
        <taxon>Craniata</taxon>
        <taxon>Vertebrata</taxon>
        <taxon>Euteleostomi</taxon>
        <taxon>Actinopterygii</taxon>
        <taxon>Neopterygii</taxon>
        <taxon>Teleostei</taxon>
        <taxon>Neoteleostei</taxon>
        <taxon>Acanthomorphata</taxon>
        <taxon>Ovalentaria</taxon>
        <taxon>Cichlomorphae</taxon>
        <taxon>Cichliformes</taxon>
        <taxon>Cichlidae</taxon>
        <taxon>African cichlids</taxon>
        <taxon>Pseudocrenilabrinae</taxon>
        <taxon>Lamprologini</taxon>
        <taxon>Neolamprologus</taxon>
    </lineage>
</organism>
<evidence type="ECO:0000259" key="1">
    <source>
        <dbReference type="Pfam" id="PF01425"/>
    </source>
</evidence>
<dbReference type="InterPro" id="IPR036928">
    <property type="entry name" value="AS_sf"/>
</dbReference>
<sequence>PNTGFLLRCLRQSERELLNHCRITGKRVGGNKHGGSQRPLAAGRLFLQFFSYGSVCFPRSAGSTDGAFGAVKNPWGYAAPYRERTKADPDSDWVVTGGSSGGSAAAVASLTSYLALGSDTGGSTRNPGSLCGVVALKPTYGLLSRHGLIPLVNSMDVPGIMTRSVNDAAVVLGILQGLDVRDSTTVPAPSSLTELPEDFDVRNICVGIPKEYHAPGLSEETLAQWSSVADLFEEAGARVERVSLPHTQYSIVCYHVLCHAEVASNMARFDGLEYGHRSQTDGSTEVMYASSRHEGFNDVVRGRILSGNYFLLKRNYQHYFVKAQKVRRLIANDFQHVFSSGVDVLLTPTTLTDAARYRDFTQEDNRTRSAQEDVFTQPANMAGSLYKAGQIWALTAHSVRCQVYLYNTRHYMKTRCAYCSSRICEVREEAFER</sequence>
<dbReference type="PANTHER" id="PTHR11895">
    <property type="entry name" value="TRANSAMIDASE"/>
    <property type="match status" value="1"/>
</dbReference>
<dbReference type="GeneTree" id="ENSGT00550000074866"/>
<dbReference type="Ensembl" id="ENSNBRT00000010905.1">
    <property type="protein sequence ID" value="ENSNBRP00000010609.1"/>
    <property type="gene ID" value="ENSNBRG00000008249.1"/>
</dbReference>
<dbReference type="GO" id="GO:0050567">
    <property type="term" value="F:glutaminyl-tRNA synthase (glutamine-hydrolyzing) activity"/>
    <property type="evidence" value="ECO:0007669"/>
    <property type="project" value="TreeGrafter"/>
</dbReference>
<dbReference type="GO" id="GO:0070681">
    <property type="term" value="P:glutaminyl-tRNAGln biosynthesis via transamidation"/>
    <property type="evidence" value="ECO:0007669"/>
    <property type="project" value="TreeGrafter"/>
</dbReference>
<dbReference type="Pfam" id="PF01425">
    <property type="entry name" value="Amidase"/>
    <property type="match status" value="1"/>
</dbReference>
<dbReference type="AlphaFoldDB" id="A0A3Q4MHP6"/>
<dbReference type="Gene3D" id="3.90.1300.10">
    <property type="entry name" value="Amidase signature (AS) domain"/>
    <property type="match status" value="1"/>
</dbReference>